<dbReference type="InterPro" id="IPR013424">
    <property type="entry name" value="Ice-binding_C"/>
</dbReference>
<reference evidence="3" key="1">
    <citation type="submission" date="2024-07" db="EMBL/GenBank/DDBJ databases">
        <title>Complete genome sequence of Verrucomicrobiaceae bacterium NT6N.</title>
        <authorList>
            <person name="Huang C."/>
            <person name="Takami H."/>
            <person name="Hamasaki K."/>
        </authorList>
    </citation>
    <scope>NUCLEOTIDE SEQUENCE</scope>
    <source>
        <strain evidence="3">NT6N</strain>
    </source>
</reference>
<accession>A0AAT9FLT0</accession>
<organism evidence="3">
    <name type="scientific">Oceaniferula spumae</name>
    <dbReference type="NCBI Taxonomy" id="2979115"/>
    <lineage>
        <taxon>Bacteria</taxon>
        <taxon>Pseudomonadati</taxon>
        <taxon>Verrucomicrobiota</taxon>
        <taxon>Verrucomicrobiia</taxon>
        <taxon>Verrucomicrobiales</taxon>
        <taxon>Verrucomicrobiaceae</taxon>
        <taxon>Oceaniferula</taxon>
    </lineage>
</organism>
<dbReference type="Pfam" id="PF07589">
    <property type="entry name" value="PEP-CTERM"/>
    <property type="match status" value="1"/>
</dbReference>
<proteinExistence type="predicted"/>
<sequence length="259" mass="26389">MKHTLLSILTIGACSLTSHAAVILAHEYHLGEAGSLSGADTIPQDSAGSAHFTAPSGAGTATVETAGVFAPGSTAYISTADTSKGWFGADFTSLPADNFAFGIFARAASNTTATRGVAFQLGTNTNNTLKITLNNNGWGASAHGVSWIGGTQGVSGSFVADEWVHLALIRQSGTTTLYIDGAAQTGTWGGTPVFGSGHMVVTPGGGTYFDGHLDEGRVVTFDPSDSTTAILNTLQGVPEPSSTALLGLGAMALILRRRK</sequence>
<gene>
    <name evidence="3" type="ORF">NT6N_20100</name>
</gene>
<dbReference type="Gene3D" id="2.60.120.200">
    <property type="match status" value="1"/>
</dbReference>
<keyword evidence="1" id="KW-0732">Signal</keyword>
<dbReference type="EMBL" id="AP026866">
    <property type="protein sequence ID" value="BDS06970.1"/>
    <property type="molecule type" value="Genomic_DNA"/>
</dbReference>
<dbReference type="NCBIfam" id="TIGR02595">
    <property type="entry name" value="PEP_CTERM"/>
    <property type="match status" value="1"/>
</dbReference>
<dbReference type="KEGG" id="osu:NT6N_20100"/>
<dbReference type="InterPro" id="IPR013320">
    <property type="entry name" value="ConA-like_dom_sf"/>
</dbReference>
<feature type="chain" id="PRO_5043658544" description="Ice-binding protein C-terminal domain-containing protein" evidence="1">
    <location>
        <begin position="21"/>
        <end position="259"/>
    </location>
</feature>
<feature type="signal peptide" evidence="1">
    <location>
        <begin position="1"/>
        <end position="20"/>
    </location>
</feature>
<protein>
    <recommendedName>
        <fullName evidence="2">Ice-binding protein C-terminal domain-containing protein</fullName>
    </recommendedName>
</protein>
<feature type="domain" description="Ice-binding protein C-terminal" evidence="2">
    <location>
        <begin position="237"/>
        <end position="258"/>
    </location>
</feature>
<evidence type="ECO:0000259" key="2">
    <source>
        <dbReference type="Pfam" id="PF07589"/>
    </source>
</evidence>
<dbReference type="SUPFAM" id="SSF49899">
    <property type="entry name" value="Concanavalin A-like lectins/glucanases"/>
    <property type="match status" value="1"/>
</dbReference>
<evidence type="ECO:0000313" key="3">
    <source>
        <dbReference type="EMBL" id="BDS06970.1"/>
    </source>
</evidence>
<name>A0AAT9FLT0_9BACT</name>
<evidence type="ECO:0000256" key="1">
    <source>
        <dbReference type="SAM" id="SignalP"/>
    </source>
</evidence>
<dbReference type="Pfam" id="PF13385">
    <property type="entry name" value="Laminin_G_3"/>
    <property type="match status" value="1"/>
</dbReference>
<dbReference type="AlphaFoldDB" id="A0AAT9FLT0"/>